<evidence type="ECO:0000256" key="1">
    <source>
        <dbReference type="SAM" id="MobiDB-lite"/>
    </source>
</evidence>
<accession>X6N153</accession>
<organism evidence="2 3">
    <name type="scientific">Reticulomyxa filosa</name>
    <dbReference type="NCBI Taxonomy" id="46433"/>
    <lineage>
        <taxon>Eukaryota</taxon>
        <taxon>Sar</taxon>
        <taxon>Rhizaria</taxon>
        <taxon>Retaria</taxon>
        <taxon>Foraminifera</taxon>
        <taxon>Monothalamids</taxon>
        <taxon>Reticulomyxidae</taxon>
        <taxon>Reticulomyxa</taxon>
    </lineage>
</organism>
<reference evidence="2 3" key="1">
    <citation type="journal article" date="2013" name="Curr. Biol.">
        <title>The Genome of the Foraminiferan Reticulomyxa filosa.</title>
        <authorList>
            <person name="Glockner G."/>
            <person name="Hulsmann N."/>
            <person name="Schleicher M."/>
            <person name="Noegel A.A."/>
            <person name="Eichinger L."/>
            <person name="Gallinger C."/>
            <person name="Pawlowski J."/>
            <person name="Sierra R."/>
            <person name="Euteneuer U."/>
            <person name="Pillet L."/>
            <person name="Moustafa A."/>
            <person name="Platzer M."/>
            <person name="Groth M."/>
            <person name="Szafranski K."/>
            <person name="Schliwa M."/>
        </authorList>
    </citation>
    <scope>NUCLEOTIDE SEQUENCE [LARGE SCALE GENOMIC DNA]</scope>
</reference>
<dbReference type="Proteomes" id="UP000023152">
    <property type="component" value="Unassembled WGS sequence"/>
</dbReference>
<sequence length="384" mass="44800">MNTNSMGTFFFDKYKFDKSFYFIFYTKRFMELGGVAKIKELLKLSMLAKDNENLYKWLELLNNKKFPFDKDLMVNELQMIDFLEDLKKWQSVNEEKNITNQIDTILIQWNKIIQSNQCIPPKQKRIGFYETENKQERVNCIEYSVEDAPIQISFSESIPFQSKNTKKRLKSKYNKKCKQDKSKHKRSNRKHNGGDLNITLPNGINTNANNNNAIEPVFLSEFHCNNPNCVHKYKRCASRSNTIFACDPVTLIDATSTSDHKKQTQMAVNINENKHKIELNSASAAQKNICKEYDGIHANNLPIKTISIPNINKKRRLNDGSVQIIAIDNEFVFFLCIFSYQQTFFENKTKGNFHNKKFVIEVVLKTKNLQLWKLKNSSGCTNYI</sequence>
<name>X6N153_RETFI</name>
<dbReference type="EMBL" id="ASPP01013453">
    <property type="protein sequence ID" value="ETO19643.1"/>
    <property type="molecule type" value="Genomic_DNA"/>
</dbReference>
<feature type="region of interest" description="Disordered" evidence="1">
    <location>
        <begin position="169"/>
        <end position="200"/>
    </location>
</feature>
<keyword evidence="3" id="KW-1185">Reference proteome</keyword>
<comment type="caution">
    <text evidence="2">The sequence shown here is derived from an EMBL/GenBank/DDBJ whole genome shotgun (WGS) entry which is preliminary data.</text>
</comment>
<protein>
    <submittedName>
        <fullName evidence="2">Uncharacterized protein</fullName>
    </submittedName>
</protein>
<dbReference type="AlphaFoldDB" id="X6N153"/>
<gene>
    <name evidence="2" type="ORF">RFI_17590</name>
</gene>
<evidence type="ECO:0000313" key="2">
    <source>
        <dbReference type="EMBL" id="ETO19643.1"/>
    </source>
</evidence>
<feature type="compositionally biased region" description="Basic residues" evidence="1">
    <location>
        <begin position="169"/>
        <end position="191"/>
    </location>
</feature>
<evidence type="ECO:0000313" key="3">
    <source>
        <dbReference type="Proteomes" id="UP000023152"/>
    </source>
</evidence>
<proteinExistence type="predicted"/>